<dbReference type="InterPro" id="IPR001073">
    <property type="entry name" value="C1q_dom"/>
</dbReference>
<feature type="signal peptide" evidence="5">
    <location>
        <begin position="1"/>
        <end position="20"/>
    </location>
</feature>
<proteinExistence type="predicted"/>
<dbReference type="PRINTS" id="PR00007">
    <property type="entry name" value="COMPLEMNTC1Q"/>
</dbReference>
<dbReference type="OMA" id="DYNYNIF"/>
<dbReference type="Proteomes" id="UP000472265">
    <property type="component" value="Chromosome 19"/>
</dbReference>
<feature type="coiled-coil region" evidence="4">
    <location>
        <begin position="57"/>
        <end position="84"/>
    </location>
</feature>
<evidence type="ECO:0000313" key="8">
    <source>
        <dbReference type="Proteomes" id="UP000472265"/>
    </source>
</evidence>
<evidence type="ECO:0000256" key="4">
    <source>
        <dbReference type="SAM" id="Coils"/>
    </source>
</evidence>
<feature type="chain" id="PRO_5025366632" evidence="5">
    <location>
        <begin position="21"/>
        <end position="227"/>
    </location>
</feature>
<dbReference type="SUPFAM" id="SSF49842">
    <property type="entry name" value="TNF-like"/>
    <property type="match status" value="1"/>
</dbReference>
<protein>
    <submittedName>
        <fullName evidence="7">Complement C1q subcomponent subunit B-like</fullName>
    </submittedName>
</protein>
<dbReference type="GeneTree" id="ENSGT00940000163520"/>
<dbReference type="Pfam" id="PF00386">
    <property type="entry name" value="C1q"/>
    <property type="match status" value="1"/>
</dbReference>
<dbReference type="SMART" id="SM00110">
    <property type="entry name" value="C1Q"/>
    <property type="match status" value="1"/>
</dbReference>
<evidence type="ECO:0000256" key="5">
    <source>
        <dbReference type="SAM" id="SignalP"/>
    </source>
</evidence>
<reference evidence="7" key="2">
    <citation type="submission" date="2025-08" db="UniProtKB">
        <authorList>
            <consortium name="Ensembl"/>
        </authorList>
    </citation>
    <scope>IDENTIFICATION</scope>
</reference>
<dbReference type="AlphaFoldDB" id="A0A671WD86"/>
<evidence type="ECO:0000256" key="1">
    <source>
        <dbReference type="ARBA" id="ARBA00004613"/>
    </source>
</evidence>
<feature type="domain" description="C1q" evidence="6">
    <location>
        <begin position="93"/>
        <end position="227"/>
    </location>
</feature>
<keyword evidence="3 5" id="KW-0732">Signal</keyword>
<reference evidence="7" key="1">
    <citation type="submission" date="2021-04" db="EMBL/GenBank/DDBJ databases">
        <authorList>
            <consortium name="Wellcome Sanger Institute Data Sharing"/>
        </authorList>
    </citation>
    <scope>NUCLEOTIDE SEQUENCE [LARGE SCALE GENOMIC DNA]</scope>
</reference>
<sequence>MMRRAAVVLALLLCLQWTWAQTDGENKNAEVLFESRSAEATPDQSRTNVTPDIWAKLKELRHKMEKLEQENAALKAKMSSSVNEVEEMKRVTADPTKVAFTASLAIDVGPGTDATLRFLRVLTNIGQAYNPDTGIFTAPVSGAYYFRFTLWNRRTESHVGASLHHNHKSMMNNSDFNDYIAYVSLSNGIVLHLEEGDEVSMTIDSQYSISDTGDNRTTFSGFLLFPL</sequence>
<keyword evidence="2" id="KW-0964">Secreted</keyword>
<comment type="subcellular location">
    <subcellularLocation>
        <location evidence="1">Secreted</location>
    </subcellularLocation>
</comment>
<dbReference type="PANTHER" id="PTHR22923:SF102">
    <property type="entry name" value="CEREBELLIN 13-RELATED"/>
    <property type="match status" value="1"/>
</dbReference>
<dbReference type="Gene3D" id="2.60.120.40">
    <property type="match status" value="1"/>
</dbReference>
<evidence type="ECO:0000313" key="7">
    <source>
        <dbReference type="Ensembl" id="ENSSAUP00010037008.1"/>
    </source>
</evidence>
<reference evidence="7" key="3">
    <citation type="submission" date="2025-09" db="UniProtKB">
        <authorList>
            <consortium name="Ensembl"/>
        </authorList>
    </citation>
    <scope>IDENTIFICATION</scope>
</reference>
<dbReference type="OrthoDB" id="6154955at2759"/>
<dbReference type="PANTHER" id="PTHR22923">
    <property type="entry name" value="CEREBELLIN-RELATED"/>
    <property type="match status" value="1"/>
</dbReference>
<dbReference type="PROSITE" id="PS50871">
    <property type="entry name" value="C1Q"/>
    <property type="match status" value="1"/>
</dbReference>
<keyword evidence="4" id="KW-0175">Coiled coil</keyword>
<dbReference type="RefSeq" id="XP_030253466.1">
    <property type="nucleotide sequence ID" value="XM_030397606.1"/>
</dbReference>
<evidence type="ECO:0000259" key="6">
    <source>
        <dbReference type="PROSITE" id="PS50871"/>
    </source>
</evidence>
<evidence type="ECO:0000256" key="2">
    <source>
        <dbReference type="ARBA" id="ARBA00022525"/>
    </source>
</evidence>
<organism evidence="7 8">
    <name type="scientific">Sparus aurata</name>
    <name type="common">Gilthead sea bream</name>
    <dbReference type="NCBI Taxonomy" id="8175"/>
    <lineage>
        <taxon>Eukaryota</taxon>
        <taxon>Metazoa</taxon>
        <taxon>Chordata</taxon>
        <taxon>Craniata</taxon>
        <taxon>Vertebrata</taxon>
        <taxon>Euteleostomi</taxon>
        <taxon>Actinopterygii</taxon>
        <taxon>Neopterygii</taxon>
        <taxon>Teleostei</taxon>
        <taxon>Neoteleostei</taxon>
        <taxon>Acanthomorphata</taxon>
        <taxon>Eupercaria</taxon>
        <taxon>Spariformes</taxon>
        <taxon>Sparidae</taxon>
        <taxon>Sparus</taxon>
    </lineage>
</organism>
<dbReference type="Ensembl" id="ENSSAUT00010038957.1">
    <property type="protein sequence ID" value="ENSSAUP00010037008.1"/>
    <property type="gene ID" value="ENSSAUG00010015622.1"/>
</dbReference>
<gene>
    <name evidence="7" type="primary">LOC115569602</name>
</gene>
<dbReference type="InterPro" id="IPR008983">
    <property type="entry name" value="Tumour_necrosis_fac-like_dom"/>
</dbReference>
<name>A0A671WD86_SPAAU</name>
<dbReference type="GO" id="GO:0005576">
    <property type="term" value="C:extracellular region"/>
    <property type="evidence" value="ECO:0007669"/>
    <property type="project" value="UniProtKB-SubCell"/>
</dbReference>
<dbReference type="GeneID" id="115569602"/>
<keyword evidence="8" id="KW-1185">Reference proteome</keyword>
<evidence type="ECO:0000256" key="3">
    <source>
        <dbReference type="ARBA" id="ARBA00022729"/>
    </source>
</evidence>
<dbReference type="InterPro" id="IPR050822">
    <property type="entry name" value="Cerebellin_Synaptic_Org"/>
</dbReference>
<accession>A0A671WD86</accession>
<dbReference type="InParanoid" id="A0A671WD86"/>